<comment type="caution">
    <text evidence="1">The sequence shown here is derived from an EMBL/GenBank/DDBJ whole genome shotgun (WGS) entry which is preliminary data.</text>
</comment>
<keyword evidence="2" id="KW-1185">Reference proteome</keyword>
<sequence length="337" mass="38304">MAFACIPTLPSIPDVPDVEDERSHLLPIDVESILTAAGDVGRTSTEASDQGGYDPRLLLQQRPSVHPTSAGQLPSLAKSCCSDLACQTKIFQVPLEGDNKTVLESWTIVWHAPSTRVVSWFNCLGIRWWARTEAENPHILSVVPNVHFSQEELASVCARDQAQFAADTTTTRKTSNPALLCCEDLERRLRRLDWTVQDEIYDLLNDRVQSSSNAFRRREWKVVVLMQAPGGEMTDAPVIKQTQKKTRTCGRRFLLRKMLSLGKQKQAATPPITEYHLILRGTEVKTNEKGWGYFNRYSRPWRDVDEKELNGADTYTSRTRRWSRDSTQFGDSKYLNF</sequence>
<dbReference type="EMBL" id="MU853856">
    <property type="protein sequence ID" value="KAK3937354.1"/>
    <property type="molecule type" value="Genomic_DNA"/>
</dbReference>
<organism evidence="1 2">
    <name type="scientific">Diplogelasinospora grovesii</name>
    <dbReference type="NCBI Taxonomy" id="303347"/>
    <lineage>
        <taxon>Eukaryota</taxon>
        <taxon>Fungi</taxon>
        <taxon>Dikarya</taxon>
        <taxon>Ascomycota</taxon>
        <taxon>Pezizomycotina</taxon>
        <taxon>Sordariomycetes</taxon>
        <taxon>Sordariomycetidae</taxon>
        <taxon>Sordariales</taxon>
        <taxon>Diplogelasinosporaceae</taxon>
        <taxon>Diplogelasinospora</taxon>
    </lineage>
</organism>
<dbReference type="Proteomes" id="UP001303473">
    <property type="component" value="Unassembled WGS sequence"/>
</dbReference>
<evidence type="ECO:0000313" key="1">
    <source>
        <dbReference type="EMBL" id="KAK3937354.1"/>
    </source>
</evidence>
<accession>A0AAN6S1S9</accession>
<evidence type="ECO:0000313" key="2">
    <source>
        <dbReference type="Proteomes" id="UP001303473"/>
    </source>
</evidence>
<gene>
    <name evidence="1" type="ORF">QBC46DRAFT_392856</name>
</gene>
<proteinExistence type="predicted"/>
<name>A0AAN6S1S9_9PEZI</name>
<dbReference type="AlphaFoldDB" id="A0AAN6S1S9"/>
<reference evidence="2" key="1">
    <citation type="journal article" date="2023" name="Mol. Phylogenet. Evol.">
        <title>Genome-scale phylogeny and comparative genomics of the fungal order Sordariales.</title>
        <authorList>
            <person name="Hensen N."/>
            <person name="Bonometti L."/>
            <person name="Westerberg I."/>
            <person name="Brannstrom I.O."/>
            <person name="Guillou S."/>
            <person name="Cros-Aarteil S."/>
            <person name="Calhoun S."/>
            <person name="Haridas S."/>
            <person name="Kuo A."/>
            <person name="Mondo S."/>
            <person name="Pangilinan J."/>
            <person name="Riley R."/>
            <person name="LaButti K."/>
            <person name="Andreopoulos B."/>
            <person name="Lipzen A."/>
            <person name="Chen C."/>
            <person name="Yan M."/>
            <person name="Daum C."/>
            <person name="Ng V."/>
            <person name="Clum A."/>
            <person name="Steindorff A."/>
            <person name="Ohm R.A."/>
            <person name="Martin F."/>
            <person name="Silar P."/>
            <person name="Natvig D.O."/>
            <person name="Lalanne C."/>
            <person name="Gautier V."/>
            <person name="Ament-Velasquez S.L."/>
            <person name="Kruys A."/>
            <person name="Hutchinson M.I."/>
            <person name="Powell A.J."/>
            <person name="Barry K."/>
            <person name="Miller A.N."/>
            <person name="Grigoriev I.V."/>
            <person name="Debuchy R."/>
            <person name="Gladieux P."/>
            <person name="Hiltunen Thoren M."/>
            <person name="Johannesson H."/>
        </authorList>
    </citation>
    <scope>NUCLEOTIDE SEQUENCE [LARGE SCALE GENOMIC DNA]</scope>
    <source>
        <strain evidence="2">CBS 340.73</strain>
    </source>
</reference>
<protein>
    <submittedName>
        <fullName evidence="1">Uncharacterized protein</fullName>
    </submittedName>
</protein>